<evidence type="ECO:0000313" key="2">
    <source>
        <dbReference type="Proteomes" id="UP001056120"/>
    </source>
</evidence>
<dbReference type="Proteomes" id="UP001056120">
    <property type="component" value="Linkage Group LG11"/>
</dbReference>
<dbReference type="EMBL" id="CM042028">
    <property type="protein sequence ID" value="KAI3797471.1"/>
    <property type="molecule type" value="Genomic_DNA"/>
</dbReference>
<reference evidence="1 2" key="2">
    <citation type="journal article" date="2022" name="Mol. Ecol. Resour.">
        <title>The genomes of chicory, endive, great burdock and yacon provide insights into Asteraceae paleo-polyploidization history and plant inulin production.</title>
        <authorList>
            <person name="Fan W."/>
            <person name="Wang S."/>
            <person name="Wang H."/>
            <person name="Wang A."/>
            <person name="Jiang F."/>
            <person name="Liu H."/>
            <person name="Zhao H."/>
            <person name="Xu D."/>
            <person name="Zhang Y."/>
        </authorList>
    </citation>
    <scope>NUCLEOTIDE SEQUENCE [LARGE SCALE GENOMIC DNA]</scope>
    <source>
        <strain evidence="2">cv. Yunnan</strain>
        <tissue evidence="1">Leaves</tissue>
    </source>
</reference>
<evidence type="ECO:0000313" key="1">
    <source>
        <dbReference type="EMBL" id="KAI3797471.1"/>
    </source>
</evidence>
<gene>
    <name evidence="1" type="ORF">L1987_32728</name>
</gene>
<protein>
    <submittedName>
        <fullName evidence="1">Uncharacterized protein</fullName>
    </submittedName>
</protein>
<proteinExistence type="predicted"/>
<accession>A0ACB9HQE2</accession>
<reference evidence="2" key="1">
    <citation type="journal article" date="2022" name="Mol. Ecol. Resour.">
        <title>The genomes of chicory, endive, great burdock and yacon provide insights into Asteraceae palaeo-polyploidization history and plant inulin production.</title>
        <authorList>
            <person name="Fan W."/>
            <person name="Wang S."/>
            <person name="Wang H."/>
            <person name="Wang A."/>
            <person name="Jiang F."/>
            <person name="Liu H."/>
            <person name="Zhao H."/>
            <person name="Xu D."/>
            <person name="Zhang Y."/>
        </authorList>
    </citation>
    <scope>NUCLEOTIDE SEQUENCE [LARGE SCALE GENOMIC DNA]</scope>
    <source>
        <strain evidence="2">cv. Yunnan</strain>
    </source>
</reference>
<sequence length="98" mass="10652">MVNLVFKADHNICVCLDLTALNWILLLRILFWGSTEVAIVDGVTLIIALVNNQSSSSSEDNDDDDGNDNTHDAASPGVQATVDNVIFEHEELHTTQGT</sequence>
<keyword evidence="2" id="KW-1185">Reference proteome</keyword>
<organism evidence="1 2">
    <name type="scientific">Smallanthus sonchifolius</name>
    <dbReference type="NCBI Taxonomy" id="185202"/>
    <lineage>
        <taxon>Eukaryota</taxon>
        <taxon>Viridiplantae</taxon>
        <taxon>Streptophyta</taxon>
        <taxon>Embryophyta</taxon>
        <taxon>Tracheophyta</taxon>
        <taxon>Spermatophyta</taxon>
        <taxon>Magnoliopsida</taxon>
        <taxon>eudicotyledons</taxon>
        <taxon>Gunneridae</taxon>
        <taxon>Pentapetalae</taxon>
        <taxon>asterids</taxon>
        <taxon>campanulids</taxon>
        <taxon>Asterales</taxon>
        <taxon>Asteraceae</taxon>
        <taxon>Asteroideae</taxon>
        <taxon>Heliantheae alliance</taxon>
        <taxon>Millerieae</taxon>
        <taxon>Smallanthus</taxon>
    </lineage>
</organism>
<comment type="caution">
    <text evidence="1">The sequence shown here is derived from an EMBL/GenBank/DDBJ whole genome shotgun (WGS) entry which is preliminary data.</text>
</comment>
<name>A0ACB9HQE2_9ASTR</name>